<feature type="compositionally biased region" description="Low complexity" evidence="1">
    <location>
        <begin position="174"/>
        <end position="184"/>
    </location>
</feature>
<evidence type="ECO:0000256" key="1">
    <source>
        <dbReference type="SAM" id="MobiDB-lite"/>
    </source>
</evidence>
<dbReference type="GO" id="GO:0043622">
    <property type="term" value="P:cortical microtubule organization"/>
    <property type="evidence" value="ECO:0007669"/>
    <property type="project" value="TreeGrafter"/>
</dbReference>
<proteinExistence type="predicted"/>
<dbReference type="GO" id="GO:0055028">
    <property type="term" value="C:cortical microtubule"/>
    <property type="evidence" value="ECO:0007669"/>
    <property type="project" value="TreeGrafter"/>
</dbReference>
<organism evidence="2 3">
    <name type="scientific">Acacia crassicarpa</name>
    <name type="common">northern wattle</name>
    <dbReference type="NCBI Taxonomy" id="499986"/>
    <lineage>
        <taxon>Eukaryota</taxon>
        <taxon>Viridiplantae</taxon>
        <taxon>Streptophyta</taxon>
        <taxon>Embryophyta</taxon>
        <taxon>Tracheophyta</taxon>
        <taxon>Spermatophyta</taxon>
        <taxon>Magnoliopsida</taxon>
        <taxon>eudicotyledons</taxon>
        <taxon>Gunneridae</taxon>
        <taxon>Pentapetalae</taxon>
        <taxon>rosids</taxon>
        <taxon>fabids</taxon>
        <taxon>Fabales</taxon>
        <taxon>Fabaceae</taxon>
        <taxon>Caesalpinioideae</taxon>
        <taxon>mimosoid clade</taxon>
        <taxon>Acacieae</taxon>
        <taxon>Acacia</taxon>
    </lineage>
</organism>
<comment type="caution">
    <text evidence="2">The sequence shown here is derived from an EMBL/GenBank/DDBJ whole genome shotgun (WGS) entry which is preliminary data.</text>
</comment>
<sequence length="364" mass="40986">MAKMMPFHRRMEKDDDLILFKDLQKQKHQDDRNLSLLRPVSSDDYEYDLNGKNSLYRIPSGKKESSYEFLTENHKNDYDWLKTPPATPLFPSLEMEPGAPPAPQLLVQKELPIIQPLSRFAGSDLEASKPKTSEGRANHMNSSKPKLPTRSITPSHNRQRPSIVKNKTNERESSILSTKNSSNSKFHVAASASNVKTTIQKQNSDADTLALNLKKSQEVNDSKRMLKSRGISPFVRSSVAAHITEEFPDKAPPNLRTDHRSTSATRGRINNRTSAVVGFRNRDTTPTSSRQSCSPTRSVSRGRKQSEGTQKESRSQKERSVSGTGESRTYFMGSKMVEKVVNARKSATNQAERETKPKPLKYRA</sequence>
<gene>
    <name evidence="2" type="ORF">QN277_002024</name>
</gene>
<feature type="compositionally biased region" description="Basic and acidic residues" evidence="1">
    <location>
        <begin position="126"/>
        <end position="137"/>
    </location>
</feature>
<reference evidence="2" key="1">
    <citation type="submission" date="2023-10" db="EMBL/GenBank/DDBJ databases">
        <title>Chromosome-level genome of the transformable northern wattle, Acacia crassicarpa.</title>
        <authorList>
            <person name="Massaro I."/>
            <person name="Sinha N.R."/>
            <person name="Poethig S."/>
            <person name="Leichty A.R."/>
        </authorList>
    </citation>
    <scope>NUCLEOTIDE SEQUENCE</scope>
    <source>
        <strain evidence="2">Acra3RX</strain>
        <tissue evidence="2">Leaf</tissue>
    </source>
</reference>
<feature type="compositionally biased region" description="Polar residues" evidence="1">
    <location>
        <begin position="262"/>
        <end position="274"/>
    </location>
</feature>
<dbReference type="PANTHER" id="PTHR31949">
    <property type="entry name" value="GASTRIC MUCIN-LIKE PROTEIN"/>
    <property type="match status" value="1"/>
</dbReference>
<evidence type="ECO:0000313" key="3">
    <source>
        <dbReference type="Proteomes" id="UP001293593"/>
    </source>
</evidence>
<feature type="compositionally biased region" description="Polar residues" evidence="1">
    <location>
        <begin position="139"/>
        <end position="156"/>
    </location>
</feature>
<dbReference type="AlphaFoldDB" id="A0AAE1N9R3"/>
<feature type="compositionally biased region" description="Polar residues" evidence="1">
    <location>
        <begin position="284"/>
        <end position="299"/>
    </location>
</feature>
<feature type="region of interest" description="Disordered" evidence="1">
    <location>
        <begin position="245"/>
        <end position="364"/>
    </location>
</feature>
<name>A0AAE1N9R3_9FABA</name>
<keyword evidence="3" id="KW-1185">Reference proteome</keyword>
<evidence type="ECO:0000313" key="2">
    <source>
        <dbReference type="EMBL" id="KAK4285311.1"/>
    </source>
</evidence>
<dbReference type="PANTHER" id="PTHR31949:SF6">
    <property type="entry name" value="DUF4005 DOMAIN-CONTAINING PROTEIN"/>
    <property type="match status" value="1"/>
</dbReference>
<feature type="compositionally biased region" description="Basic and acidic residues" evidence="1">
    <location>
        <begin position="304"/>
        <end position="320"/>
    </location>
</feature>
<dbReference type="EMBL" id="JAWXYG010000001">
    <property type="protein sequence ID" value="KAK4285311.1"/>
    <property type="molecule type" value="Genomic_DNA"/>
</dbReference>
<accession>A0AAE1N9R3</accession>
<feature type="region of interest" description="Disordered" evidence="1">
    <location>
        <begin position="122"/>
        <end position="184"/>
    </location>
</feature>
<dbReference type="Proteomes" id="UP001293593">
    <property type="component" value="Unassembled WGS sequence"/>
</dbReference>
<protein>
    <submittedName>
        <fullName evidence="2">Uncharacterized protein</fullName>
    </submittedName>
</protein>